<dbReference type="AlphaFoldDB" id="A0A2Z7BJJ1"/>
<keyword evidence="3" id="KW-1185">Reference proteome</keyword>
<protein>
    <submittedName>
        <fullName evidence="2">Uncharacterized protein</fullName>
    </submittedName>
</protein>
<sequence length="223" mass="24789">MALVSVQNSLQVNFESVLSFPSRGIVKMFKALESSGLKGFLGCTVVVYEENLQEFFSNARLERNTVIGTIRGSLVVISEEIFASSFHFPTEGLVVLFELLERLVAQMRMEFSDSRVPVHSSCKKKEMKVEYSLLNDIIANTLSQAGSFDSVTQIRFDLMVAIMGGVRINWSKILFRTLKAMAVPSTKPETTFRRTAAAGGARRRREEDEERGGGQECLGLGFA</sequence>
<dbReference type="Proteomes" id="UP000250235">
    <property type="component" value="Unassembled WGS sequence"/>
</dbReference>
<proteinExistence type="predicted"/>
<evidence type="ECO:0000256" key="1">
    <source>
        <dbReference type="SAM" id="MobiDB-lite"/>
    </source>
</evidence>
<name>A0A2Z7BJJ1_9LAMI</name>
<organism evidence="2 3">
    <name type="scientific">Dorcoceras hygrometricum</name>
    <dbReference type="NCBI Taxonomy" id="472368"/>
    <lineage>
        <taxon>Eukaryota</taxon>
        <taxon>Viridiplantae</taxon>
        <taxon>Streptophyta</taxon>
        <taxon>Embryophyta</taxon>
        <taxon>Tracheophyta</taxon>
        <taxon>Spermatophyta</taxon>
        <taxon>Magnoliopsida</taxon>
        <taxon>eudicotyledons</taxon>
        <taxon>Gunneridae</taxon>
        <taxon>Pentapetalae</taxon>
        <taxon>asterids</taxon>
        <taxon>lamiids</taxon>
        <taxon>Lamiales</taxon>
        <taxon>Gesneriaceae</taxon>
        <taxon>Didymocarpoideae</taxon>
        <taxon>Trichosporeae</taxon>
        <taxon>Loxocarpinae</taxon>
        <taxon>Dorcoceras</taxon>
    </lineage>
</organism>
<reference evidence="2 3" key="1">
    <citation type="journal article" date="2015" name="Proc. Natl. Acad. Sci. U.S.A.">
        <title>The resurrection genome of Boea hygrometrica: A blueprint for survival of dehydration.</title>
        <authorList>
            <person name="Xiao L."/>
            <person name="Yang G."/>
            <person name="Zhang L."/>
            <person name="Yang X."/>
            <person name="Zhao S."/>
            <person name="Ji Z."/>
            <person name="Zhou Q."/>
            <person name="Hu M."/>
            <person name="Wang Y."/>
            <person name="Chen M."/>
            <person name="Xu Y."/>
            <person name="Jin H."/>
            <person name="Xiao X."/>
            <person name="Hu G."/>
            <person name="Bao F."/>
            <person name="Hu Y."/>
            <person name="Wan P."/>
            <person name="Li L."/>
            <person name="Deng X."/>
            <person name="Kuang T."/>
            <person name="Xiang C."/>
            <person name="Zhu J.K."/>
            <person name="Oliver M.J."/>
            <person name="He Y."/>
        </authorList>
    </citation>
    <scope>NUCLEOTIDE SEQUENCE [LARGE SCALE GENOMIC DNA]</scope>
    <source>
        <strain evidence="3">cv. XS01</strain>
    </source>
</reference>
<feature type="region of interest" description="Disordered" evidence="1">
    <location>
        <begin position="189"/>
        <end position="223"/>
    </location>
</feature>
<gene>
    <name evidence="2" type="ORF">F511_24707</name>
</gene>
<accession>A0A2Z7BJJ1</accession>
<evidence type="ECO:0000313" key="3">
    <source>
        <dbReference type="Proteomes" id="UP000250235"/>
    </source>
</evidence>
<dbReference type="EMBL" id="KV005059">
    <property type="protein sequence ID" value="KZV34450.1"/>
    <property type="molecule type" value="Genomic_DNA"/>
</dbReference>
<evidence type="ECO:0000313" key="2">
    <source>
        <dbReference type="EMBL" id="KZV34450.1"/>
    </source>
</evidence>